<organism evidence="2 3">
    <name type="scientific">Nepenthes gracilis</name>
    <name type="common">Slender pitcher plant</name>
    <dbReference type="NCBI Taxonomy" id="150966"/>
    <lineage>
        <taxon>Eukaryota</taxon>
        <taxon>Viridiplantae</taxon>
        <taxon>Streptophyta</taxon>
        <taxon>Embryophyta</taxon>
        <taxon>Tracheophyta</taxon>
        <taxon>Spermatophyta</taxon>
        <taxon>Magnoliopsida</taxon>
        <taxon>eudicotyledons</taxon>
        <taxon>Gunneridae</taxon>
        <taxon>Pentapetalae</taxon>
        <taxon>Caryophyllales</taxon>
        <taxon>Nepenthaceae</taxon>
        <taxon>Nepenthes</taxon>
    </lineage>
</organism>
<reference evidence="2" key="1">
    <citation type="submission" date="2023-05" db="EMBL/GenBank/DDBJ databases">
        <title>Nepenthes gracilis genome sequencing.</title>
        <authorList>
            <person name="Fukushima K."/>
        </authorList>
    </citation>
    <scope>NUCLEOTIDE SEQUENCE</scope>
    <source>
        <strain evidence="2">SING2019-196</strain>
    </source>
</reference>
<evidence type="ECO:0000313" key="2">
    <source>
        <dbReference type="EMBL" id="GMH15839.1"/>
    </source>
</evidence>
<accession>A0AAD3XTC2</accession>
<sequence length="244" mass="27006">MWRCVDDMLVKARSQGRHVGDTGRDLRDPPTAWDEAYPANARSGLIFSVPLPELTAKEKISTSTQQRRLQPLSSVLVAEHEGKRRPVYYVSRTAPLRAILREARGVRRSEPSGLSSSGSSTGVRPRPAVKGQAHGGLHCRAAAREQRGTTRRRRRGGDLAVWTLSVDGSSARATRRPSVVLRAPEGMEITYSVTLAFRPRAALQYEALLAELRLARSVPRGRWSCVVIELVVNQVKGNLKREPD</sequence>
<evidence type="ECO:0000313" key="3">
    <source>
        <dbReference type="Proteomes" id="UP001279734"/>
    </source>
</evidence>
<dbReference type="AlphaFoldDB" id="A0AAD3XTC2"/>
<dbReference type="EMBL" id="BSYO01000015">
    <property type="protein sequence ID" value="GMH15839.1"/>
    <property type="molecule type" value="Genomic_DNA"/>
</dbReference>
<evidence type="ECO:0000256" key="1">
    <source>
        <dbReference type="SAM" id="MobiDB-lite"/>
    </source>
</evidence>
<feature type="region of interest" description="Disordered" evidence="1">
    <location>
        <begin position="105"/>
        <end position="137"/>
    </location>
</feature>
<proteinExistence type="predicted"/>
<dbReference type="Proteomes" id="UP001279734">
    <property type="component" value="Unassembled WGS sequence"/>
</dbReference>
<gene>
    <name evidence="2" type="ORF">Nepgr_017680</name>
</gene>
<protein>
    <submittedName>
        <fullName evidence="2">Uncharacterized protein</fullName>
    </submittedName>
</protein>
<name>A0AAD3XTC2_NEPGR</name>
<feature type="compositionally biased region" description="Low complexity" evidence="1">
    <location>
        <begin position="111"/>
        <end position="126"/>
    </location>
</feature>
<comment type="caution">
    <text evidence="2">The sequence shown here is derived from an EMBL/GenBank/DDBJ whole genome shotgun (WGS) entry which is preliminary data.</text>
</comment>
<keyword evidence="3" id="KW-1185">Reference proteome</keyword>